<evidence type="ECO:0000256" key="2">
    <source>
        <dbReference type="ARBA" id="ARBA00022900"/>
    </source>
</evidence>
<dbReference type="GO" id="GO:0004867">
    <property type="term" value="F:serine-type endopeptidase inhibitor activity"/>
    <property type="evidence" value="ECO:0007669"/>
    <property type="project" value="UniProtKB-KW"/>
</dbReference>
<sequence>MLGGKMLHLSQLVWVGSLLTAVGATPVADGTTPVPGVDDTEKQHQAINEEMSEVQKLSRAHFDFTLELYSLLVGDSGDSRGNLLLSPYSLTSVLSMLYLGAGARSNTSLQLRNGLSYHNLSYSEVHRGFRQVVKNFEEPYYEGVVEAANAMFQQQGIPVSSYYSKALEEFYHSELDELDFAHNEPAARERINKWARKKTRGKIRHLIARPLGLETKLILANALYFRGKWLYPFNRALTFDKGLFYVTQQESCWLHSFQSCVVIRYEIPMMIGKLKVPMGSSPTMECQVLELPFKDRRISMFIFLPDDVDKGLSKLEASLTSETIKKLFSTLKDETVNVRLPRFKIEESTELKAALEGLGILDVFDSSKADFTGMSSANGVHVSDIFHKAAFEVNEEGAEGGAASAMGLERIGSFGEKYFEVDHPFIFIIWDYYSGMVLFFGRVVKPAAVTSTTV</sequence>
<keyword evidence="2" id="KW-0722">Serine protease inhibitor</keyword>
<proteinExistence type="inferred from homology"/>
<feature type="signal peptide" evidence="4">
    <location>
        <begin position="1"/>
        <end position="24"/>
    </location>
</feature>
<evidence type="ECO:0000259" key="5">
    <source>
        <dbReference type="SMART" id="SM00093"/>
    </source>
</evidence>
<keyword evidence="1" id="KW-0646">Protease inhibitor</keyword>
<dbReference type="AlphaFoldDB" id="A0A7R9GHT4"/>
<dbReference type="SMART" id="SM00093">
    <property type="entry name" value="SERPIN"/>
    <property type="match status" value="1"/>
</dbReference>
<organism evidence="6">
    <name type="scientific">Notodromas monacha</name>
    <dbReference type="NCBI Taxonomy" id="399045"/>
    <lineage>
        <taxon>Eukaryota</taxon>
        <taxon>Metazoa</taxon>
        <taxon>Ecdysozoa</taxon>
        <taxon>Arthropoda</taxon>
        <taxon>Crustacea</taxon>
        <taxon>Oligostraca</taxon>
        <taxon>Ostracoda</taxon>
        <taxon>Podocopa</taxon>
        <taxon>Podocopida</taxon>
        <taxon>Cypridocopina</taxon>
        <taxon>Cypridoidea</taxon>
        <taxon>Cyprididae</taxon>
        <taxon>Notodromas</taxon>
    </lineage>
</organism>
<dbReference type="OrthoDB" id="9518664at2759"/>
<gene>
    <name evidence="6" type="ORF">NMOB1V02_LOCUS9167</name>
</gene>
<keyword evidence="4" id="KW-0732">Signal</keyword>
<dbReference type="InterPro" id="IPR036186">
    <property type="entry name" value="Serpin_sf"/>
</dbReference>
<dbReference type="CDD" id="cd00172">
    <property type="entry name" value="serpin"/>
    <property type="match status" value="1"/>
</dbReference>
<evidence type="ECO:0000256" key="4">
    <source>
        <dbReference type="SAM" id="SignalP"/>
    </source>
</evidence>
<feature type="domain" description="Serpin" evidence="5">
    <location>
        <begin position="66"/>
        <end position="446"/>
    </location>
</feature>
<keyword evidence="7" id="KW-1185">Reference proteome</keyword>
<protein>
    <recommendedName>
        <fullName evidence="5">Serpin domain-containing protein</fullName>
    </recommendedName>
</protein>
<name>A0A7R9GHT4_9CRUS</name>
<evidence type="ECO:0000313" key="7">
    <source>
        <dbReference type="Proteomes" id="UP000678499"/>
    </source>
</evidence>
<reference evidence="6" key="1">
    <citation type="submission" date="2020-11" db="EMBL/GenBank/DDBJ databases">
        <authorList>
            <person name="Tran Van P."/>
        </authorList>
    </citation>
    <scope>NUCLEOTIDE SEQUENCE</scope>
</reference>
<dbReference type="Pfam" id="PF00079">
    <property type="entry name" value="Serpin"/>
    <property type="match status" value="1"/>
</dbReference>
<dbReference type="GO" id="GO:0005615">
    <property type="term" value="C:extracellular space"/>
    <property type="evidence" value="ECO:0007669"/>
    <property type="project" value="InterPro"/>
</dbReference>
<dbReference type="InterPro" id="IPR023796">
    <property type="entry name" value="Serpin_dom"/>
</dbReference>
<dbReference type="InterPro" id="IPR000215">
    <property type="entry name" value="Serpin_fam"/>
</dbReference>
<dbReference type="Gene3D" id="2.30.39.10">
    <property type="entry name" value="Alpha-1-antitrypsin, domain 1"/>
    <property type="match status" value="2"/>
</dbReference>
<dbReference type="PANTHER" id="PTHR11461">
    <property type="entry name" value="SERINE PROTEASE INHIBITOR, SERPIN"/>
    <property type="match status" value="1"/>
</dbReference>
<evidence type="ECO:0000256" key="3">
    <source>
        <dbReference type="RuleBase" id="RU000411"/>
    </source>
</evidence>
<dbReference type="PROSITE" id="PS00284">
    <property type="entry name" value="SERPIN"/>
    <property type="match status" value="1"/>
</dbReference>
<evidence type="ECO:0000256" key="1">
    <source>
        <dbReference type="ARBA" id="ARBA00022690"/>
    </source>
</evidence>
<comment type="similarity">
    <text evidence="3">Belongs to the serpin family.</text>
</comment>
<dbReference type="InterPro" id="IPR042185">
    <property type="entry name" value="Serpin_sf_2"/>
</dbReference>
<feature type="chain" id="PRO_5036403291" description="Serpin domain-containing protein" evidence="4">
    <location>
        <begin position="25"/>
        <end position="454"/>
    </location>
</feature>
<evidence type="ECO:0000313" key="6">
    <source>
        <dbReference type="EMBL" id="CAD7281523.1"/>
    </source>
</evidence>
<dbReference type="InterPro" id="IPR042178">
    <property type="entry name" value="Serpin_sf_1"/>
</dbReference>
<dbReference type="InterPro" id="IPR023795">
    <property type="entry name" value="Serpin_CS"/>
</dbReference>
<dbReference type="EMBL" id="CAJPEX010002940">
    <property type="protein sequence ID" value="CAG0921675.1"/>
    <property type="molecule type" value="Genomic_DNA"/>
</dbReference>
<dbReference type="SUPFAM" id="SSF56574">
    <property type="entry name" value="Serpins"/>
    <property type="match status" value="1"/>
</dbReference>
<dbReference type="Gene3D" id="3.30.497.10">
    <property type="entry name" value="Antithrombin, subunit I, domain 2"/>
    <property type="match status" value="1"/>
</dbReference>
<dbReference type="EMBL" id="OA884977">
    <property type="protein sequence ID" value="CAD7281523.1"/>
    <property type="molecule type" value="Genomic_DNA"/>
</dbReference>
<accession>A0A7R9GHT4</accession>
<dbReference type="Proteomes" id="UP000678499">
    <property type="component" value="Unassembled WGS sequence"/>
</dbReference>
<dbReference type="PANTHER" id="PTHR11461:SF342">
    <property type="entry name" value="SERINE PROTEASE INHIBITOR 28DC"/>
    <property type="match status" value="1"/>
</dbReference>